<reference evidence="2" key="1">
    <citation type="submission" date="2020-01" db="EMBL/GenBank/DDBJ databases">
        <title>Genome sequence of Kobresia littledalei, the first chromosome-level genome in the family Cyperaceae.</title>
        <authorList>
            <person name="Qu G."/>
        </authorList>
    </citation>
    <scope>NUCLEOTIDE SEQUENCE</scope>
    <source>
        <strain evidence="2">C.B.Clarke</strain>
        <tissue evidence="2">Leaf</tissue>
    </source>
</reference>
<name>A0A833VPH4_9POAL</name>
<gene>
    <name evidence="2" type="ORF">FCM35_KLT20372</name>
</gene>
<evidence type="ECO:0000313" key="3">
    <source>
        <dbReference type="Proteomes" id="UP000623129"/>
    </source>
</evidence>
<evidence type="ECO:0000313" key="2">
    <source>
        <dbReference type="EMBL" id="KAF3335865.1"/>
    </source>
</evidence>
<dbReference type="EMBL" id="SWLB01000008">
    <property type="protein sequence ID" value="KAF3335865.1"/>
    <property type="molecule type" value="Genomic_DNA"/>
</dbReference>
<protein>
    <submittedName>
        <fullName evidence="2">Uncharacterized protein</fullName>
    </submittedName>
</protein>
<comment type="caution">
    <text evidence="2">The sequence shown here is derived from an EMBL/GenBank/DDBJ whole genome shotgun (WGS) entry which is preliminary data.</text>
</comment>
<feature type="region of interest" description="Disordered" evidence="1">
    <location>
        <begin position="1"/>
        <end position="25"/>
    </location>
</feature>
<sequence length="117" mass="13012">MGLAALQDSNSTQGGQPPQKNPISVAKPFAKSEKKKLWKEFETAGCIYNITSTKMETKSTPPRKSLLLGLQQNQLILLDFLQTTLIPGSVFSLREGLACFPHSKPRLSTEEWFFVIS</sequence>
<accession>A0A833VPH4</accession>
<dbReference type="Proteomes" id="UP000623129">
    <property type="component" value="Unassembled WGS sequence"/>
</dbReference>
<proteinExistence type="predicted"/>
<feature type="compositionally biased region" description="Polar residues" evidence="1">
    <location>
        <begin position="7"/>
        <end position="22"/>
    </location>
</feature>
<organism evidence="2 3">
    <name type="scientific">Carex littledalei</name>
    <dbReference type="NCBI Taxonomy" id="544730"/>
    <lineage>
        <taxon>Eukaryota</taxon>
        <taxon>Viridiplantae</taxon>
        <taxon>Streptophyta</taxon>
        <taxon>Embryophyta</taxon>
        <taxon>Tracheophyta</taxon>
        <taxon>Spermatophyta</taxon>
        <taxon>Magnoliopsida</taxon>
        <taxon>Liliopsida</taxon>
        <taxon>Poales</taxon>
        <taxon>Cyperaceae</taxon>
        <taxon>Cyperoideae</taxon>
        <taxon>Cariceae</taxon>
        <taxon>Carex</taxon>
        <taxon>Carex subgen. Euthyceras</taxon>
    </lineage>
</organism>
<evidence type="ECO:0000256" key="1">
    <source>
        <dbReference type="SAM" id="MobiDB-lite"/>
    </source>
</evidence>
<keyword evidence="3" id="KW-1185">Reference proteome</keyword>
<dbReference type="AlphaFoldDB" id="A0A833VPH4"/>